<dbReference type="GO" id="GO:0000155">
    <property type="term" value="F:phosphorelay sensor kinase activity"/>
    <property type="evidence" value="ECO:0007669"/>
    <property type="project" value="InterPro"/>
</dbReference>
<dbReference type="InterPro" id="IPR003594">
    <property type="entry name" value="HATPase_dom"/>
</dbReference>
<dbReference type="InterPro" id="IPR035965">
    <property type="entry name" value="PAS-like_dom_sf"/>
</dbReference>
<keyword evidence="4" id="KW-0808">Transferase</keyword>
<keyword evidence="5" id="KW-0418">Kinase</keyword>
<dbReference type="InterPro" id="IPR000014">
    <property type="entry name" value="PAS"/>
</dbReference>
<dbReference type="PANTHER" id="PTHR42878:SF15">
    <property type="entry name" value="BACTERIOPHYTOCHROME"/>
    <property type="match status" value="1"/>
</dbReference>
<dbReference type="Pfam" id="PF00989">
    <property type="entry name" value="PAS"/>
    <property type="match status" value="1"/>
</dbReference>
<protein>
    <recommendedName>
        <fullName evidence="2">histidine kinase</fullName>
        <ecNumber evidence="2">2.7.13.3</ecNumber>
    </recommendedName>
</protein>
<evidence type="ECO:0000256" key="7">
    <source>
        <dbReference type="SAM" id="Coils"/>
    </source>
</evidence>
<dbReference type="Proteomes" id="UP000276417">
    <property type="component" value="Chromosome 2"/>
</dbReference>
<organism evidence="9 10">
    <name type="scientific">Deinococcus psychrotolerans</name>
    <dbReference type="NCBI Taxonomy" id="2489213"/>
    <lineage>
        <taxon>Bacteria</taxon>
        <taxon>Thermotogati</taxon>
        <taxon>Deinococcota</taxon>
        <taxon>Deinococci</taxon>
        <taxon>Deinococcales</taxon>
        <taxon>Deinococcaceae</taxon>
        <taxon>Deinococcus</taxon>
    </lineage>
</organism>
<dbReference type="PROSITE" id="PS50109">
    <property type="entry name" value="HIS_KIN"/>
    <property type="match status" value="1"/>
</dbReference>
<dbReference type="InterPro" id="IPR050351">
    <property type="entry name" value="BphY/WalK/GraS-like"/>
</dbReference>
<dbReference type="CDD" id="cd00130">
    <property type="entry name" value="PAS"/>
    <property type="match status" value="1"/>
</dbReference>
<comment type="catalytic activity">
    <reaction evidence="1">
        <text>ATP + protein L-histidine = ADP + protein N-phospho-L-histidine.</text>
        <dbReference type="EC" id="2.7.13.3"/>
    </reaction>
</comment>
<dbReference type="SMART" id="SM00387">
    <property type="entry name" value="HATPase_c"/>
    <property type="match status" value="1"/>
</dbReference>
<feature type="domain" description="Histidine kinase" evidence="8">
    <location>
        <begin position="193"/>
        <end position="406"/>
    </location>
</feature>
<dbReference type="FunFam" id="3.30.565.10:FF:000006">
    <property type="entry name" value="Sensor histidine kinase WalK"/>
    <property type="match status" value="1"/>
</dbReference>
<dbReference type="GO" id="GO:0030295">
    <property type="term" value="F:protein kinase activator activity"/>
    <property type="evidence" value="ECO:0007669"/>
    <property type="project" value="TreeGrafter"/>
</dbReference>
<dbReference type="Pfam" id="PF02518">
    <property type="entry name" value="HATPase_c"/>
    <property type="match status" value="1"/>
</dbReference>
<dbReference type="InterPro" id="IPR013767">
    <property type="entry name" value="PAS_fold"/>
</dbReference>
<evidence type="ECO:0000256" key="6">
    <source>
        <dbReference type="ARBA" id="ARBA00023136"/>
    </source>
</evidence>
<dbReference type="CDD" id="cd00082">
    <property type="entry name" value="HisKA"/>
    <property type="match status" value="1"/>
</dbReference>
<evidence type="ECO:0000256" key="2">
    <source>
        <dbReference type="ARBA" id="ARBA00012438"/>
    </source>
</evidence>
<dbReference type="Gene3D" id="1.10.287.130">
    <property type="match status" value="1"/>
</dbReference>
<evidence type="ECO:0000313" key="10">
    <source>
        <dbReference type="Proteomes" id="UP000276417"/>
    </source>
</evidence>
<name>A0A3G8YH08_9DEIO</name>
<dbReference type="GO" id="GO:0000156">
    <property type="term" value="F:phosphorelay response regulator activity"/>
    <property type="evidence" value="ECO:0007669"/>
    <property type="project" value="TreeGrafter"/>
</dbReference>
<dbReference type="GO" id="GO:0007234">
    <property type="term" value="P:osmosensory signaling via phosphorelay pathway"/>
    <property type="evidence" value="ECO:0007669"/>
    <property type="project" value="TreeGrafter"/>
</dbReference>
<keyword evidence="6" id="KW-0472">Membrane</keyword>
<evidence type="ECO:0000259" key="8">
    <source>
        <dbReference type="PROSITE" id="PS50109"/>
    </source>
</evidence>
<keyword evidence="10" id="KW-1185">Reference proteome</keyword>
<evidence type="ECO:0000256" key="1">
    <source>
        <dbReference type="ARBA" id="ARBA00000085"/>
    </source>
</evidence>
<evidence type="ECO:0000256" key="4">
    <source>
        <dbReference type="ARBA" id="ARBA00022679"/>
    </source>
</evidence>
<dbReference type="InterPro" id="IPR036097">
    <property type="entry name" value="HisK_dim/P_sf"/>
</dbReference>
<dbReference type="InterPro" id="IPR004358">
    <property type="entry name" value="Sig_transdc_His_kin-like_C"/>
</dbReference>
<dbReference type="Pfam" id="PF00512">
    <property type="entry name" value="HisKA"/>
    <property type="match status" value="1"/>
</dbReference>
<dbReference type="PRINTS" id="PR00344">
    <property type="entry name" value="BCTRLSENSOR"/>
</dbReference>
<evidence type="ECO:0000313" key="9">
    <source>
        <dbReference type="EMBL" id="AZI44120.1"/>
    </source>
</evidence>
<dbReference type="AlphaFoldDB" id="A0A3G8YH08"/>
<dbReference type="InterPro" id="IPR036890">
    <property type="entry name" value="HATPase_C_sf"/>
</dbReference>
<dbReference type="Gene3D" id="3.30.450.20">
    <property type="entry name" value="PAS domain"/>
    <property type="match status" value="1"/>
</dbReference>
<dbReference type="EC" id="2.7.13.3" evidence="2"/>
<dbReference type="EMBL" id="CP034184">
    <property type="protein sequence ID" value="AZI44120.1"/>
    <property type="molecule type" value="Genomic_DNA"/>
</dbReference>
<sequence length="417" mass="46665">MTRSGASLLTFDDLQQRFNHQEQELHIHQAELEQQNEVLRQINLELEQARNRYADLFEFAPVGYVVCDQGGLIQQINQTGCLQLGAAGGDLVGRQFSLFIGDGQHVAFAELLRSALQSAEDAEHHRMDVRMPRQGGHAWDALLECTGLAGPSTRLVRLALTDITALKTAQRETERRTRQTEQLSEELQTFLHSMTHDLSAPMRQVSGFAELLGRTLQAPDEHSARLLKDLLRAASRMNELMTSLTLFFRTGQPFSRHQTVDLNRLVDQVFAELGPERAGRQVRLTHDALPTLQADPLSLQMIFGNLLSNAVKFTRPCPEARIHVGVQEQEGTFLFSVRDNGVGFDARQSGRMFGVFERLHSERDFEGQGLGLALARRIVQRLQGRIWAESVAGAGSVFWVQLPRELVAVPGGSEVSW</sequence>
<dbReference type="OrthoDB" id="58669at2"/>
<dbReference type="GO" id="GO:0006355">
    <property type="term" value="P:regulation of DNA-templated transcription"/>
    <property type="evidence" value="ECO:0007669"/>
    <property type="project" value="InterPro"/>
</dbReference>
<dbReference type="NCBIfam" id="TIGR00229">
    <property type="entry name" value="sensory_box"/>
    <property type="match status" value="1"/>
</dbReference>
<dbReference type="Gene3D" id="3.30.565.10">
    <property type="entry name" value="Histidine kinase-like ATPase, C-terminal domain"/>
    <property type="match status" value="1"/>
</dbReference>
<dbReference type="InterPro" id="IPR003661">
    <property type="entry name" value="HisK_dim/P_dom"/>
</dbReference>
<dbReference type="GO" id="GO:0016020">
    <property type="term" value="C:membrane"/>
    <property type="evidence" value="ECO:0007669"/>
    <property type="project" value="UniProtKB-SubCell"/>
</dbReference>
<evidence type="ECO:0000256" key="3">
    <source>
        <dbReference type="ARBA" id="ARBA00022553"/>
    </source>
</evidence>
<dbReference type="SUPFAM" id="SSF47384">
    <property type="entry name" value="Homodimeric domain of signal transducing histidine kinase"/>
    <property type="match status" value="1"/>
</dbReference>
<reference evidence="9 10" key="1">
    <citation type="submission" date="2018-11" db="EMBL/GenBank/DDBJ databases">
        <title>Deinococcus shelandsis sp. nov., isolated from South Shetland Islands soil of Antarctica.</title>
        <authorList>
            <person name="Tian J."/>
        </authorList>
    </citation>
    <scope>NUCLEOTIDE SEQUENCE [LARGE SCALE GENOMIC DNA]</scope>
    <source>
        <strain evidence="9 10">S14-83T</strain>
    </source>
</reference>
<dbReference type="KEGG" id="dph:EHF33_14525"/>
<dbReference type="SUPFAM" id="SSF55874">
    <property type="entry name" value="ATPase domain of HSP90 chaperone/DNA topoisomerase II/histidine kinase"/>
    <property type="match status" value="1"/>
</dbReference>
<gene>
    <name evidence="9" type="ORF">EHF33_14525</name>
</gene>
<keyword evidence="7" id="KW-0175">Coiled coil</keyword>
<dbReference type="InterPro" id="IPR005467">
    <property type="entry name" value="His_kinase_dom"/>
</dbReference>
<dbReference type="SMART" id="SM00388">
    <property type="entry name" value="HisKA"/>
    <property type="match status" value="1"/>
</dbReference>
<dbReference type="PANTHER" id="PTHR42878">
    <property type="entry name" value="TWO-COMPONENT HISTIDINE KINASE"/>
    <property type="match status" value="1"/>
</dbReference>
<dbReference type="SMART" id="SM00091">
    <property type="entry name" value="PAS"/>
    <property type="match status" value="1"/>
</dbReference>
<proteinExistence type="predicted"/>
<feature type="coiled-coil region" evidence="7">
    <location>
        <begin position="11"/>
        <end position="52"/>
    </location>
</feature>
<keyword evidence="3" id="KW-0597">Phosphoprotein</keyword>
<dbReference type="SUPFAM" id="SSF55785">
    <property type="entry name" value="PYP-like sensor domain (PAS domain)"/>
    <property type="match status" value="1"/>
</dbReference>
<evidence type="ECO:0000256" key="5">
    <source>
        <dbReference type="ARBA" id="ARBA00022777"/>
    </source>
</evidence>
<accession>A0A3G8YH08</accession>